<dbReference type="CDD" id="cd07377">
    <property type="entry name" value="WHTH_GntR"/>
    <property type="match status" value="1"/>
</dbReference>
<dbReference type="PRINTS" id="PR00035">
    <property type="entry name" value="HTHGNTR"/>
</dbReference>
<evidence type="ECO:0000313" key="6">
    <source>
        <dbReference type="Proteomes" id="UP000215595"/>
    </source>
</evidence>
<evidence type="ECO:0000313" key="5">
    <source>
        <dbReference type="EMBL" id="OYX33719.1"/>
    </source>
</evidence>
<dbReference type="Pfam" id="PF00392">
    <property type="entry name" value="GntR"/>
    <property type="match status" value="1"/>
</dbReference>
<dbReference type="InterPro" id="IPR036388">
    <property type="entry name" value="WH-like_DNA-bd_sf"/>
</dbReference>
<evidence type="ECO:0000259" key="4">
    <source>
        <dbReference type="PROSITE" id="PS50949"/>
    </source>
</evidence>
<dbReference type="PANTHER" id="PTHR44846">
    <property type="entry name" value="MANNOSYL-D-GLYCERATE TRANSPORT/METABOLISM SYSTEM REPRESSOR MNGR-RELATED"/>
    <property type="match status" value="1"/>
</dbReference>
<dbReference type="GO" id="GO:0003677">
    <property type="term" value="F:DNA binding"/>
    <property type="evidence" value="ECO:0007669"/>
    <property type="project" value="UniProtKB-KW"/>
</dbReference>
<dbReference type="EMBL" id="NCEB01000014">
    <property type="protein sequence ID" value="OYX33719.1"/>
    <property type="molecule type" value="Genomic_DNA"/>
</dbReference>
<protein>
    <recommendedName>
        <fullName evidence="4">HTH gntR-type domain-containing protein</fullName>
    </recommendedName>
</protein>
<comment type="caution">
    <text evidence="5">The sequence shown here is derived from an EMBL/GenBank/DDBJ whole genome shotgun (WGS) entry which is preliminary data.</text>
</comment>
<keyword evidence="1" id="KW-0805">Transcription regulation</keyword>
<dbReference type="Proteomes" id="UP000215595">
    <property type="component" value="Unassembled WGS sequence"/>
</dbReference>
<sequence>MAAPRYRQLAETLRAAIARGDFAVGTQLPPELELAQTHGVSRHTARDAIRLLTEAGLIARRRGAGTTVIAAASPQAYVQPLGGVEDLMQYAQTAKLTVLAQKERRLTPDEAARIGGDVERTWLVIDGLRIAEALPLALSRIYVPQPFTGVAGDLGEGRSVHALLDERFGVAAGRIDQEITAELLSATDAKALQAEAGGAALRTLRRYHGDDGALILASDSVHPGGRFVYAMTYRREG</sequence>
<dbReference type="Gene3D" id="1.10.10.10">
    <property type="entry name" value="Winged helix-like DNA-binding domain superfamily/Winged helix DNA-binding domain"/>
    <property type="match status" value="1"/>
</dbReference>
<feature type="domain" description="HTH gntR-type" evidence="4">
    <location>
        <begin position="3"/>
        <end position="71"/>
    </location>
</feature>
<dbReference type="PROSITE" id="PS50949">
    <property type="entry name" value="HTH_GNTR"/>
    <property type="match status" value="1"/>
</dbReference>
<dbReference type="PANTHER" id="PTHR44846:SF17">
    <property type="entry name" value="GNTR-FAMILY TRANSCRIPTIONAL REGULATOR"/>
    <property type="match status" value="1"/>
</dbReference>
<dbReference type="SUPFAM" id="SSF46785">
    <property type="entry name" value="Winged helix' DNA-binding domain"/>
    <property type="match status" value="1"/>
</dbReference>
<dbReference type="InterPro" id="IPR028978">
    <property type="entry name" value="Chorismate_lyase_/UTRA_dom_sf"/>
</dbReference>
<dbReference type="Gene3D" id="3.40.1410.10">
    <property type="entry name" value="Chorismate lyase-like"/>
    <property type="match status" value="1"/>
</dbReference>
<reference evidence="5 6" key="1">
    <citation type="submission" date="2017-03" db="EMBL/GenBank/DDBJ databases">
        <title>Lifting the veil on microbial sulfur biogeochemistry in mining wastewaters.</title>
        <authorList>
            <person name="Kantor R.S."/>
            <person name="Colenbrander Nelson T."/>
            <person name="Marshall S."/>
            <person name="Bennett D."/>
            <person name="Apte S."/>
            <person name="Camacho D."/>
            <person name="Thomas B.C."/>
            <person name="Warren L.A."/>
            <person name="Banfield J.F."/>
        </authorList>
    </citation>
    <scope>NUCLEOTIDE SEQUENCE [LARGE SCALE GENOMIC DNA]</scope>
    <source>
        <strain evidence="5">32-69-9</strain>
    </source>
</reference>
<dbReference type="InterPro" id="IPR000524">
    <property type="entry name" value="Tscrpt_reg_HTH_GntR"/>
</dbReference>
<dbReference type="InterPro" id="IPR036390">
    <property type="entry name" value="WH_DNA-bd_sf"/>
</dbReference>
<dbReference type="Pfam" id="PF07702">
    <property type="entry name" value="UTRA"/>
    <property type="match status" value="1"/>
</dbReference>
<dbReference type="InterPro" id="IPR050679">
    <property type="entry name" value="Bact_HTH_transcr_reg"/>
</dbReference>
<dbReference type="SMART" id="SM00345">
    <property type="entry name" value="HTH_GNTR"/>
    <property type="match status" value="1"/>
</dbReference>
<accession>A0A258FNL4</accession>
<dbReference type="SUPFAM" id="SSF64288">
    <property type="entry name" value="Chorismate lyase-like"/>
    <property type="match status" value="1"/>
</dbReference>
<dbReference type="SMART" id="SM00866">
    <property type="entry name" value="UTRA"/>
    <property type="match status" value="1"/>
</dbReference>
<organism evidence="5 6">
    <name type="scientific">Brevundimonas subvibrioides</name>
    <dbReference type="NCBI Taxonomy" id="74313"/>
    <lineage>
        <taxon>Bacteria</taxon>
        <taxon>Pseudomonadati</taxon>
        <taxon>Pseudomonadota</taxon>
        <taxon>Alphaproteobacteria</taxon>
        <taxon>Caulobacterales</taxon>
        <taxon>Caulobacteraceae</taxon>
        <taxon>Brevundimonas</taxon>
    </lineage>
</organism>
<dbReference type="AlphaFoldDB" id="A0A258FNL4"/>
<name>A0A258FNL4_9CAUL</name>
<dbReference type="GO" id="GO:0045892">
    <property type="term" value="P:negative regulation of DNA-templated transcription"/>
    <property type="evidence" value="ECO:0007669"/>
    <property type="project" value="TreeGrafter"/>
</dbReference>
<keyword evidence="2" id="KW-0238">DNA-binding</keyword>
<gene>
    <name evidence="5" type="ORF">B7Z01_08175</name>
</gene>
<evidence type="ECO:0000256" key="2">
    <source>
        <dbReference type="ARBA" id="ARBA00023125"/>
    </source>
</evidence>
<evidence type="ECO:0000256" key="1">
    <source>
        <dbReference type="ARBA" id="ARBA00023015"/>
    </source>
</evidence>
<dbReference type="GO" id="GO:0003700">
    <property type="term" value="F:DNA-binding transcription factor activity"/>
    <property type="evidence" value="ECO:0007669"/>
    <property type="project" value="InterPro"/>
</dbReference>
<dbReference type="InterPro" id="IPR011663">
    <property type="entry name" value="UTRA"/>
</dbReference>
<evidence type="ECO:0000256" key="3">
    <source>
        <dbReference type="ARBA" id="ARBA00023163"/>
    </source>
</evidence>
<proteinExistence type="predicted"/>
<keyword evidence="3" id="KW-0804">Transcription</keyword>